<accession>A0ABX6IEJ0</accession>
<evidence type="ECO:0000313" key="8">
    <source>
        <dbReference type="Proteomes" id="UP001059836"/>
    </source>
</evidence>
<dbReference type="EMBL" id="CP045809">
    <property type="protein sequence ID" value="QHN33685.1"/>
    <property type="molecule type" value="Genomic_DNA"/>
</dbReference>
<reference evidence="7" key="1">
    <citation type="journal article" date="2021" name="Nat. Microbiol.">
        <title>Cocultivation of an ultrasmall environmental parasitic bacterium with lytic ability against bacteria associated with wastewater foams.</title>
        <authorList>
            <person name="Batinovic S."/>
            <person name="Rose J.J.A."/>
            <person name="Ratcliffe J."/>
            <person name="Seviour R.J."/>
            <person name="Petrovski S."/>
        </authorList>
    </citation>
    <scope>NUCLEOTIDE SEQUENCE</scope>
    <source>
        <strain evidence="7">CON9</strain>
    </source>
</reference>
<organism evidence="7 8">
    <name type="scientific">Gordonia pseudamarae</name>
    <dbReference type="NCBI Taxonomy" id="2831662"/>
    <lineage>
        <taxon>Bacteria</taxon>
        <taxon>Bacillati</taxon>
        <taxon>Actinomycetota</taxon>
        <taxon>Actinomycetes</taxon>
        <taxon>Mycobacteriales</taxon>
        <taxon>Gordoniaceae</taxon>
        <taxon>Gordonia</taxon>
    </lineage>
</organism>
<evidence type="ECO:0000259" key="6">
    <source>
        <dbReference type="Pfam" id="PF12705"/>
    </source>
</evidence>
<feature type="domain" description="PD-(D/E)XK endonuclease-like" evidence="6">
    <location>
        <begin position="649"/>
        <end position="909"/>
    </location>
</feature>
<keyword evidence="1" id="KW-0540">Nuclease</keyword>
<evidence type="ECO:0000256" key="3">
    <source>
        <dbReference type="ARBA" id="ARBA00022806"/>
    </source>
</evidence>
<proteinExistence type="predicted"/>
<keyword evidence="3" id="KW-0547">Nucleotide-binding</keyword>
<dbReference type="Pfam" id="PF12705">
    <property type="entry name" value="PDDEXK_1"/>
    <property type="match status" value="1"/>
</dbReference>
<dbReference type="SUPFAM" id="SSF52540">
    <property type="entry name" value="P-loop containing nucleoside triphosphate hydrolases"/>
    <property type="match status" value="1"/>
</dbReference>
<dbReference type="Gene3D" id="3.90.320.10">
    <property type="match status" value="1"/>
</dbReference>
<keyword evidence="4" id="KW-0378">Hydrolase</keyword>
<evidence type="ECO:0000256" key="1">
    <source>
        <dbReference type="ARBA" id="ARBA00022722"/>
    </source>
</evidence>
<evidence type="ECO:0000313" key="7">
    <source>
        <dbReference type="EMBL" id="QHN33685.1"/>
    </source>
</evidence>
<sequence>MTFDGLVAAVADAKGGNPLAPVLVVVPNHAAGRDVLHALARAGAVANTSIVTPGQMVDGLAAPVLKPRQPLPYPLLAAAVARVLDERPGAFREVATAAVTAEALSQAAWQLTELAEPHIDEPTPLVADMLRVYGEAVGDDLVRRYYLRHEALTAARTMAATLTNVVVFAPTRSTPAINGLLEVLGERYTVIEPDGENQPTQVIHTSDADDEVRAVVRLVRKHLAAGVPGHRIGIYYPTPDPYLTLLHEHLTAGRITFTAPLCHTLADRPTARALLGLLSIDPAVMPRRELLDFFAEGALRRPTVPGADKPFSQRRTELITRDIRKIVGFPDWDRLAEPLPDGARTGNTYPEETAALHAYVTALRADLVRLHQAQTWAEVSEQLGELLTGRFQGRSERAAADLLTLTQDCAALAMMDEFAPAPGIDRIRDAVNVRIASHGGVHGTSGVGVTVGKLADAAGRDLDVVIVLGAAEGLLPVPRREDPLLPTELTGRSPADSTDAQHRVYRAALATSAGERIVTFPRGSLRGGAERVPSRWLLPALGALAGAPVDVVGWQTQTADAQRIVVVESFDVAAQNANERIGASAASETEWRLRALASVPAEQRQATLTDPIVGLGMRMRSDRLHGRFTRFNGNVHEVRDLITVFDNPVSPTKLEEWVKSPYLFFLTVVLGVKVLADPDEATQIDALTRGSIIHKILELYVRDSIEGAAPHDVSLLIAIADEVLDHADRENPGWLDHLWDRDRGTIVRDLRRWFEEDSADHAAGWTPTHVERTFGMPPHGLPYSEPPENPVVRFDLGTTTIEFRGSVDRIDARRDGRIRVTDYKSGQKNRYKNITIDSPTHGGTHFQLPVYGLLAQEFGSTVSARYWFVTEKGNFDEVGYVVTDEVIDILRDDLRLVHQMISGGYFPPRTPDTRWPDAILDLVGKVGLQRSWSHLGNVPEIADFVAKYGAEQA</sequence>
<dbReference type="InterPro" id="IPR027417">
    <property type="entry name" value="P-loop_NTPase"/>
</dbReference>
<keyword evidence="5" id="KW-0234">DNA repair</keyword>
<keyword evidence="3" id="KW-0067">ATP-binding</keyword>
<dbReference type="RefSeq" id="WP_213245950.1">
    <property type="nucleotide sequence ID" value="NZ_CP045806.1"/>
</dbReference>
<keyword evidence="8" id="KW-1185">Reference proteome</keyword>
<evidence type="ECO:0000256" key="4">
    <source>
        <dbReference type="ARBA" id="ARBA00022839"/>
    </source>
</evidence>
<keyword evidence="4" id="KW-0269">Exonuclease</keyword>
<keyword evidence="3" id="KW-0347">Helicase</keyword>
<name>A0ABX6IEJ0_9ACTN</name>
<protein>
    <submittedName>
        <fullName evidence="7">PD-(D/E)XK nuclease family protein</fullName>
    </submittedName>
</protein>
<evidence type="ECO:0000256" key="5">
    <source>
        <dbReference type="ARBA" id="ARBA00023204"/>
    </source>
</evidence>
<evidence type="ECO:0000256" key="2">
    <source>
        <dbReference type="ARBA" id="ARBA00022763"/>
    </source>
</evidence>
<keyword evidence="2" id="KW-0227">DNA damage</keyword>
<dbReference type="InterPro" id="IPR038726">
    <property type="entry name" value="PDDEXK_AddAB-type"/>
</dbReference>
<dbReference type="Gene3D" id="3.40.50.300">
    <property type="entry name" value="P-loop containing nucleotide triphosphate hydrolases"/>
    <property type="match status" value="1"/>
</dbReference>
<dbReference type="Proteomes" id="UP001059836">
    <property type="component" value="Chromosome"/>
</dbReference>
<gene>
    <name evidence="7" type="ORF">GII31_00930</name>
</gene>
<dbReference type="InterPro" id="IPR011604">
    <property type="entry name" value="PDDEXK-like_dom_sf"/>
</dbReference>